<dbReference type="Pfam" id="PF01381">
    <property type="entry name" value="HTH_3"/>
    <property type="match status" value="1"/>
</dbReference>
<dbReference type="GO" id="GO:0003677">
    <property type="term" value="F:DNA binding"/>
    <property type="evidence" value="ECO:0007669"/>
    <property type="project" value="InterPro"/>
</dbReference>
<keyword evidence="3" id="KW-1185">Reference proteome</keyword>
<dbReference type="CDD" id="cd00093">
    <property type="entry name" value="HTH_XRE"/>
    <property type="match status" value="1"/>
</dbReference>
<dbReference type="Proteomes" id="UP000280960">
    <property type="component" value="Chromosome"/>
</dbReference>
<reference evidence="2 3" key="1">
    <citation type="submission" date="2018-10" db="EMBL/GenBank/DDBJ databases">
        <authorList>
            <person name="Zhang X."/>
        </authorList>
    </citation>
    <scope>NUCLEOTIDE SEQUENCE [LARGE SCALE GENOMIC DNA]</scope>
    <source>
        <strain evidence="2 3">SK-G1</strain>
    </source>
</reference>
<dbReference type="RefSeq" id="WP_122014725.1">
    <property type="nucleotide sequence ID" value="NZ_CP033169.1"/>
</dbReference>
<dbReference type="SMART" id="SM00530">
    <property type="entry name" value="HTH_XRE"/>
    <property type="match status" value="1"/>
</dbReference>
<evidence type="ECO:0000313" key="3">
    <source>
        <dbReference type="Proteomes" id="UP000280960"/>
    </source>
</evidence>
<protein>
    <submittedName>
        <fullName evidence="2">XRE family transcriptional regulator</fullName>
    </submittedName>
</protein>
<feature type="domain" description="HTH cro/C1-type" evidence="1">
    <location>
        <begin position="10"/>
        <end position="63"/>
    </location>
</feature>
<dbReference type="InterPro" id="IPR001387">
    <property type="entry name" value="Cro/C1-type_HTH"/>
</dbReference>
<evidence type="ECO:0000313" key="2">
    <source>
        <dbReference type="EMBL" id="AYO30635.1"/>
    </source>
</evidence>
<dbReference type="KEGG" id="bacg:D2962_08360"/>
<sequence>MTRYCGKIYKQAREQAGLTQEQASALLPSTVRTLSAYENGQLLPSGEMVCRMIEVYNAKWLWYMHLKMNDPVGSKYLPDVNFGRLSANVLRLQKEMTDVYKINDTVVSVACDDTVSAEEQKEWNRAYQEIKELMGACVALLTA</sequence>
<dbReference type="Gene3D" id="1.10.260.40">
    <property type="entry name" value="lambda repressor-like DNA-binding domains"/>
    <property type="match status" value="1"/>
</dbReference>
<dbReference type="PROSITE" id="PS50943">
    <property type="entry name" value="HTH_CROC1"/>
    <property type="match status" value="1"/>
</dbReference>
<organism evidence="2 3">
    <name type="scientific">Biomaibacter acetigenes</name>
    <dbReference type="NCBI Taxonomy" id="2316383"/>
    <lineage>
        <taxon>Bacteria</taxon>
        <taxon>Bacillati</taxon>
        <taxon>Bacillota</taxon>
        <taxon>Clostridia</taxon>
        <taxon>Thermosediminibacterales</taxon>
        <taxon>Tepidanaerobacteraceae</taxon>
        <taxon>Biomaibacter</taxon>
    </lineage>
</organism>
<dbReference type="AlphaFoldDB" id="A0A3G2R5L3"/>
<dbReference type="InterPro" id="IPR010982">
    <property type="entry name" value="Lambda_DNA-bd_dom_sf"/>
</dbReference>
<gene>
    <name evidence="2" type="ORF">D2962_08360</name>
</gene>
<dbReference type="EMBL" id="CP033169">
    <property type="protein sequence ID" value="AYO30635.1"/>
    <property type="molecule type" value="Genomic_DNA"/>
</dbReference>
<proteinExistence type="predicted"/>
<evidence type="ECO:0000259" key="1">
    <source>
        <dbReference type="PROSITE" id="PS50943"/>
    </source>
</evidence>
<name>A0A3G2R5L3_9FIRM</name>
<accession>A0A3G2R5L3</accession>
<dbReference type="SUPFAM" id="SSF47413">
    <property type="entry name" value="lambda repressor-like DNA-binding domains"/>
    <property type="match status" value="1"/>
</dbReference>